<dbReference type="InterPro" id="IPR050204">
    <property type="entry name" value="AraC_XylS_family_regulators"/>
</dbReference>
<dbReference type="InterPro" id="IPR035418">
    <property type="entry name" value="AraC-bd_2"/>
</dbReference>
<dbReference type="GO" id="GO:0043565">
    <property type="term" value="F:sequence-specific DNA binding"/>
    <property type="evidence" value="ECO:0007669"/>
    <property type="project" value="InterPro"/>
</dbReference>
<sequence>MTADHGGTAELSRAAVQIWDSHYGPATRAFDCFRDAVCSAFMPWTPEFSGADFEGRVESLALHNGTVGRVSTSAIVARKSRTDIARSPIESVCLNYVYSGEIHAETGDWDGVARPGDLVLHHSHLPVTLSERPGGRCDNLALVIPLSRIRKTTALERALAHTVIPADRLAPPLRACFDMMARGVSRSSPEEIAALLDACALLLPLSLGQDDETRRDRRGEGEGLAGDVKRFVEQNICDPGLSPRRTAEHFGISTRYVHKLFAASGTTFSRYVATERLERVRSDIVATYGPRTPISEHAFRWGFADLSTFNRAFRRRFGCSPRDCRP</sequence>
<dbReference type="PANTHER" id="PTHR46796">
    <property type="entry name" value="HTH-TYPE TRANSCRIPTIONAL ACTIVATOR RHAS-RELATED"/>
    <property type="match status" value="1"/>
</dbReference>
<reference evidence="5 6" key="1">
    <citation type="submission" date="2018-12" db="EMBL/GenBank/DDBJ databases">
        <title>bacterium Hansschlegelia zhihuaiae S113.</title>
        <authorList>
            <person name="He J."/>
        </authorList>
    </citation>
    <scope>NUCLEOTIDE SEQUENCE [LARGE SCALE GENOMIC DNA]</scope>
    <source>
        <strain evidence="5 6">S 113</strain>
    </source>
</reference>
<keyword evidence="6" id="KW-1185">Reference proteome</keyword>
<evidence type="ECO:0000313" key="5">
    <source>
        <dbReference type="EMBL" id="RXF73286.1"/>
    </source>
</evidence>
<keyword evidence="2" id="KW-0238">DNA-binding</keyword>
<evidence type="ECO:0000256" key="2">
    <source>
        <dbReference type="ARBA" id="ARBA00023125"/>
    </source>
</evidence>
<dbReference type="GO" id="GO:0003700">
    <property type="term" value="F:DNA-binding transcription factor activity"/>
    <property type="evidence" value="ECO:0007669"/>
    <property type="project" value="InterPro"/>
</dbReference>
<dbReference type="Gene3D" id="1.10.10.60">
    <property type="entry name" value="Homeodomain-like"/>
    <property type="match status" value="1"/>
</dbReference>
<dbReference type="SUPFAM" id="SSF46689">
    <property type="entry name" value="Homeodomain-like"/>
    <property type="match status" value="1"/>
</dbReference>
<proteinExistence type="predicted"/>
<dbReference type="Pfam" id="PF14525">
    <property type="entry name" value="AraC_binding_2"/>
    <property type="match status" value="1"/>
</dbReference>
<dbReference type="EMBL" id="RYFI01000009">
    <property type="protein sequence ID" value="RXF73286.1"/>
    <property type="molecule type" value="Genomic_DNA"/>
</dbReference>
<dbReference type="Pfam" id="PF12833">
    <property type="entry name" value="HTH_18"/>
    <property type="match status" value="1"/>
</dbReference>
<name>A0A4Q0MJX4_9HYPH</name>
<dbReference type="PROSITE" id="PS01124">
    <property type="entry name" value="HTH_ARAC_FAMILY_2"/>
    <property type="match status" value="1"/>
</dbReference>
<evidence type="ECO:0000256" key="3">
    <source>
        <dbReference type="ARBA" id="ARBA00023163"/>
    </source>
</evidence>
<gene>
    <name evidence="5" type="ORF">EK403_10675</name>
</gene>
<dbReference type="SMART" id="SM00342">
    <property type="entry name" value="HTH_ARAC"/>
    <property type="match status" value="1"/>
</dbReference>
<keyword evidence="3" id="KW-0804">Transcription</keyword>
<dbReference type="PANTHER" id="PTHR46796:SF6">
    <property type="entry name" value="ARAC SUBFAMILY"/>
    <property type="match status" value="1"/>
</dbReference>
<dbReference type="OrthoDB" id="252470at2"/>
<comment type="caution">
    <text evidence="5">The sequence shown here is derived from an EMBL/GenBank/DDBJ whole genome shotgun (WGS) entry which is preliminary data.</text>
</comment>
<evidence type="ECO:0000259" key="4">
    <source>
        <dbReference type="PROSITE" id="PS01124"/>
    </source>
</evidence>
<feature type="domain" description="HTH araC/xylS-type" evidence="4">
    <location>
        <begin position="226"/>
        <end position="326"/>
    </location>
</feature>
<dbReference type="AlphaFoldDB" id="A0A4Q0MJX4"/>
<protein>
    <submittedName>
        <fullName evidence="5">AraC family transcriptional regulator</fullName>
    </submittedName>
</protein>
<organism evidence="5 6">
    <name type="scientific">Hansschlegelia zhihuaiae</name>
    <dbReference type="NCBI Taxonomy" id="405005"/>
    <lineage>
        <taxon>Bacteria</taxon>
        <taxon>Pseudomonadati</taxon>
        <taxon>Pseudomonadota</taxon>
        <taxon>Alphaproteobacteria</taxon>
        <taxon>Hyphomicrobiales</taxon>
        <taxon>Methylopilaceae</taxon>
        <taxon>Hansschlegelia</taxon>
    </lineage>
</organism>
<dbReference type="InterPro" id="IPR018060">
    <property type="entry name" value="HTH_AraC"/>
</dbReference>
<dbReference type="RefSeq" id="WP_128777479.1">
    <property type="nucleotide sequence ID" value="NZ_RYFI01000009.1"/>
</dbReference>
<evidence type="ECO:0000313" key="6">
    <source>
        <dbReference type="Proteomes" id="UP000289708"/>
    </source>
</evidence>
<dbReference type="Proteomes" id="UP000289708">
    <property type="component" value="Unassembled WGS sequence"/>
</dbReference>
<keyword evidence="1" id="KW-0805">Transcription regulation</keyword>
<accession>A0A4Q0MJX4</accession>
<evidence type="ECO:0000256" key="1">
    <source>
        <dbReference type="ARBA" id="ARBA00023015"/>
    </source>
</evidence>
<dbReference type="InterPro" id="IPR009057">
    <property type="entry name" value="Homeodomain-like_sf"/>
</dbReference>